<gene>
    <name evidence="1" type="ORF">S01H1_59879</name>
</gene>
<reference evidence="1" key="1">
    <citation type="journal article" date="2014" name="Front. Microbiol.">
        <title>High frequency of phylogenetically diverse reductive dehalogenase-homologous genes in deep subseafloor sedimentary metagenomes.</title>
        <authorList>
            <person name="Kawai M."/>
            <person name="Futagami T."/>
            <person name="Toyoda A."/>
            <person name="Takaki Y."/>
            <person name="Nishi S."/>
            <person name="Hori S."/>
            <person name="Arai W."/>
            <person name="Tsubouchi T."/>
            <person name="Morono Y."/>
            <person name="Uchiyama I."/>
            <person name="Ito T."/>
            <person name="Fujiyama A."/>
            <person name="Inagaki F."/>
            <person name="Takami H."/>
        </authorList>
    </citation>
    <scope>NUCLEOTIDE SEQUENCE</scope>
    <source>
        <strain evidence="1">Expedition CK06-06</strain>
    </source>
</reference>
<comment type="caution">
    <text evidence="1">The sequence shown here is derived from an EMBL/GenBank/DDBJ whole genome shotgun (WGS) entry which is preliminary data.</text>
</comment>
<sequence length="253" mass="29708">ALAGVEKVLEKPGVPTEKRMKHLIRVMTEARNNFRKVPAKYSRKRPLIGVVGEIFCRLTPFTNDYLIRKIEQFGGECDLAHIGEWIWYTNQEQQKRLCYAGKRFSVEMLGVKIKNWVQQRDEHRLYEPFKEDFTGYEEPHIHQILEYSDYYLPHDGVLGEMTLSVGKAIFHYHQGCDGVVDISPFTCMNGIVTEAIYPKLSADHESIPMRNFFFDGTQYDVERDLGIFMELVRTYQSRKKIKRVYPFYFPSES</sequence>
<name>X0WU03_9ZZZZ</name>
<protein>
    <recommendedName>
        <fullName evidence="2">CoA activase</fullName>
    </recommendedName>
</protein>
<dbReference type="AlphaFoldDB" id="X0WU03"/>
<proteinExistence type="predicted"/>
<dbReference type="InterPro" id="IPR051805">
    <property type="entry name" value="Dehydratase_Activator_Redct"/>
</dbReference>
<feature type="non-terminal residue" evidence="1">
    <location>
        <position position="1"/>
    </location>
</feature>
<organism evidence="1">
    <name type="scientific">marine sediment metagenome</name>
    <dbReference type="NCBI Taxonomy" id="412755"/>
    <lineage>
        <taxon>unclassified sequences</taxon>
        <taxon>metagenomes</taxon>
        <taxon>ecological metagenomes</taxon>
    </lineage>
</organism>
<dbReference type="PANTHER" id="PTHR32329">
    <property type="entry name" value="BIFUNCTIONAL PROTEIN [INCLUDES 2-HYDROXYACYL-COA DEHYDRATASE (N-TER) AND ITS ACTIVATOR DOMAIN (C_TERM)-RELATED"/>
    <property type="match status" value="1"/>
</dbReference>
<evidence type="ECO:0008006" key="2">
    <source>
        <dbReference type="Google" id="ProtNLM"/>
    </source>
</evidence>
<dbReference type="EMBL" id="BARS01039191">
    <property type="protein sequence ID" value="GAG16211.1"/>
    <property type="molecule type" value="Genomic_DNA"/>
</dbReference>
<accession>X0WU03</accession>
<dbReference type="PANTHER" id="PTHR32329:SF2">
    <property type="entry name" value="BIFUNCTIONAL PROTEIN [INCLUDES 2-HYDROXYACYL-COA DEHYDRATASE (N-TER) AND ITS ACTIVATOR DOMAIN (C_TERM)"/>
    <property type="match status" value="1"/>
</dbReference>
<evidence type="ECO:0000313" key="1">
    <source>
        <dbReference type="EMBL" id="GAG16211.1"/>
    </source>
</evidence>